<feature type="signal peptide" evidence="1">
    <location>
        <begin position="1"/>
        <end position="20"/>
    </location>
</feature>
<dbReference type="OrthoDB" id="7406594at2"/>
<dbReference type="AlphaFoldDB" id="A0A552UGW9"/>
<comment type="caution">
    <text evidence="2">The sequence shown here is derived from an EMBL/GenBank/DDBJ whole genome shotgun (WGS) entry which is preliminary data.</text>
</comment>
<feature type="chain" id="PRO_5022026958" evidence="1">
    <location>
        <begin position="21"/>
        <end position="262"/>
    </location>
</feature>
<evidence type="ECO:0000256" key="1">
    <source>
        <dbReference type="SAM" id="SignalP"/>
    </source>
</evidence>
<organism evidence="2 3">
    <name type="scientific">Glacieibacterium frigidum</name>
    <dbReference type="NCBI Taxonomy" id="2593303"/>
    <lineage>
        <taxon>Bacteria</taxon>
        <taxon>Pseudomonadati</taxon>
        <taxon>Pseudomonadota</taxon>
        <taxon>Alphaproteobacteria</taxon>
        <taxon>Sphingomonadales</taxon>
        <taxon>Sphingosinicellaceae</taxon>
        <taxon>Glacieibacterium</taxon>
    </lineage>
</organism>
<gene>
    <name evidence="2" type="ORF">FMM06_04790</name>
</gene>
<accession>A0A552UGW9</accession>
<sequence length="262" mass="26807">MRLLCLPVAALLIAAAPPPAVPGPVPTYADLAALTLVSPVIVRATITRAERLGSKDAPDVAPGRARLLVRATLAAALKAPAAVPAEISYLVEVPLAGGKPPKLKGAGVLLFLRPGAEPGQFTLVSAASQIGATPAAEATARAVLGAARDPAIPVVTGIGNAFRVPGAIPGEAESQFFLTTAGRPVSLVVLTRPGAARTLSLALGEIVDDAAAPIQRDTLLWYRLACFLPRTLPERVGGDDRAALADDYAFVLETLGACTRNL</sequence>
<evidence type="ECO:0000313" key="2">
    <source>
        <dbReference type="EMBL" id="TRW17478.1"/>
    </source>
</evidence>
<evidence type="ECO:0000313" key="3">
    <source>
        <dbReference type="Proteomes" id="UP000317894"/>
    </source>
</evidence>
<dbReference type="EMBL" id="VJWA01000001">
    <property type="protein sequence ID" value="TRW17478.1"/>
    <property type="molecule type" value="Genomic_DNA"/>
</dbReference>
<protein>
    <submittedName>
        <fullName evidence="2">Uncharacterized protein</fullName>
    </submittedName>
</protein>
<dbReference type="Proteomes" id="UP000317894">
    <property type="component" value="Unassembled WGS sequence"/>
</dbReference>
<keyword evidence="1" id="KW-0732">Signal</keyword>
<dbReference type="RefSeq" id="WP_143555023.1">
    <property type="nucleotide sequence ID" value="NZ_VJWA01000001.1"/>
</dbReference>
<keyword evidence="3" id="KW-1185">Reference proteome</keyword>
<reference evidence="2 3" key="1">
    <citation type="submission" date="2019-07" db="EMBL/GenBank/DDBJ databases">
        <title>Novel species isolated from glacier.</title>
        <authorList>
            <person name="Liu Q."/>
            <person name="Xin Y.-H."/>
        </authorList>
    </citation>
    <scope>NUCLEOTIDE SEQUENCE [LARGE SCALE GENOMIC DNA]</scope>
    <source>
        <strain evidence="2 3">LB1R16</strain>
    </source>
</reference>
<name>A0A552UGW9_9SPHN</name>
<proteinExistence type="predicted"/>